<feature type="compositionally biased region" description="Acidic residues" evidence="1">
    <location>
        <begin position="92"/>
        <end position="102"/>
    </location>
</feature>
<organism evidence="2 3">
    <name type="scientific">Penicillium cinerascens</name>
    <dbReference type="NCBI Taxonomy" id="70096"/>
    <lineage>
        <taxon>Eukaryota</taxon>
        <taxon>Fungi</taxon>
        <taxon>Dikarya</taxon>
        <taxon>Ascomycota</taxon>
        <taxon>Pezizomycotina</taxon>
        <taxon>Eurotiomycetes</taxon>
        <taxon>Eurotiomycetidae</taxon>
        <taxon>Eurotiales</taxon>
        <taxon>Aspergillaceae</taxon>
        <taxon>Penicillium</taxon>
    </lineage>
</organism>
<protein>
    <recommendedName>
        <fullName evidence="4">Myb-like domain-containing protein</fullName>
    </recommendedName>
</protein>
<sequence length="109" mass="11773">MTITWNTDADYKLITSLAASVGSSLQWDKVAELMGDGCTVSALKHRITRLKEKVKLDGNTDKASGSTSKVSKTKPPRKRASKKAEKEKSPEESECDLNDITDGEGLSSA</sequence>
<reference evidence="2" key="2">
    <citation type="journal article" date="2023" name="IMA Fungus">
        <title>Comparative genomic study of the Penicillium genus elucidates a diverse pangenome and 15 lateral gene transfer events.</title>
        <authorList>
            <person name="Petersen C."/>
            <person name="Sorensen T."/>
            <person name="Nielsen M.R."/>
            <person name="Sondergaard T.E."/>
            <person name="Sorensen J.L."/>
            <person name="Fitzpatrick D.A."/>
            <person name="Frisvad J.C."/>
            <person name="Nielsen K.L."/>
        </authorList>
    </citation>
    <scope>NUCLEOTIDE SEQUENCE</scope>
    <source>
        <strain evidence="2">IBT 15544</strain>
    </source>
</reference>
<comment type="caution">
    <text evidence="2">The sequence shown here is derived from an EMBL/GenBank/DDBJ whole genome shotgun (WGS) entry which is preliminary data.</text>
</comment>
<feature type="region of interest" description="Disordered" evidence="1">
    <location>
        <begin position="53"/>
        <end position="109"/>
    </location>
</feature>
<evidence type="ECO:0000256" key="1">
    <source>
        <dbReference type="SAM" id="MobiDB-lite"/>
    </source>
</evidence>
<feature type="compositionally biased region" description="Polar residues" evidence="1">
    <location>
        <begin position="61"/>
        <end position="70"/>
    </location>
</feature>
<evidence type="ECO:0000313" key="3">
    <source>
        <dbReference type="Proteomes" id="UP001150904"/>
    </source>
</evidence>
<feature type="compositionally biased region" description="Basic residues" evidence="1">
    <location>
        <begin position="71"/>
        <end position="81"/>
    </location>
</feature>
<accession>A0A9W9N1N0</accession>
<dbReference type="RefSeq" id="XP_058309681.1">
    <property type="nucleotide sequence ID" value="XM_058450219.1"/>
</dbReference>
<reference evidence="2" key="1">
    <citation type="submission" date="2022-12" db="EMBL/GenBank/DDBJ databases">
        <authorList>
            <person name="Petersen C."/>
        </authorList>
    </citation>
    <scope>NUCLEOTIDE SEQUENCE</scope>
    <source>
        <strain evidence="2">IBT 15544</strain>
    </source>
</reference>
<evidence type="ECO:0008006" key="4">
    <source>
        <dbReference type="Google" id="ProtNLM"/>
    </source>
</evidence>
<gene>
    <name evidence="2" type="ORF">N7498_003157</name>
</gene>
<name>A0A9W9N1N0_9EURO</name>
<evidence type="ECO:0000313" key="2">
    <source>
        <dbReference type="EMBL" id="KAJ5211511.1"/>
    </source>
</evidence>
<dbReference type="AlphaFoldDB" id="A0A9W9N1N0"/>
<feature type="compositionally biased region" description="Basic and acidic residues" evidence="1">
    <location>
        <begin position="82"/>
        <end position="91"/>
    </location>
</feature>
<dbReference type="Proteomes" id="UP001150904">
    <property type="component" value="Unassembled WGS sequence"/>
</dbReference>
<dbReference type="EMBL" id="JAPQKR010000008">
    <property type="protein sequence ID" value="KAJ5211511.1"/>
    <property type="molecule type" value="Genomic_DNA"/>
</dbReference>
<dbReference type="GeneID" id="83177520"/>
<keyword evidence="3" id="KW-1185">Reference proteome</keyword>
<dbReference type="OrthoDB" id="5418867at2759"/>
<proteinExistence type="predicted"/>